<keyword evidence="3" id="KW-0121">Carboxypeptidase</keyword>
<dbReference type="InterPro" id="IPR013230">
    <property type="entry name" value="Peptidase_M15A_C"/>
</dbReference>
<dbReference type="Proteomes" id="UP001221411">
    <property type="component" value="Unassembled WGS sequence"/>
</dbReference>
<feature type="region of interest" description="Disordered" evidence="1">
    <location>
        <begin position="16"/>
        <end position="189"/>
    </location>
</feature>
<feature type="region of interest" description="Disordered" evidence="1">
    <location>
        <begin position="361"/>
        <end position="484"/>
    </location>
</feature>
<dbReference type="Gene3D" id="3.30.1380.10">
    <property type="match status" value="1"/>
</dbReference>
<dbReference type="RefSeq" id="WP_271914197.1">
    <property type="nucleotide sequence ID" value="NZ_JAQNDO010000001.1"/>
</dbReference>
<dbReference type="GO" id="GO:0004180">
    <property type="term" value="F:carboxypeptidase activity"/>
    <property type="evidence" value="ECO:0007669"/>
    <property type="project" value="UniProtKB-KW"/>
</dbReference>
<feature type="compositionally biased region" description="Low complexity" evidence="1">
    <location>
        <begin position="16"/>
        <end position="32"/>
    </location>
</feature>
<evidence type="ECO:0000313" key="3">
    <source>
        <dbReference type="EMBL" id="MDC0739772.1"/>
    </source>
</evidence>
<feature type="compositionally biased region" description="Low complexity" evidence="1">
    <location>
        <begin position="65"/>
        <end position="89"/>
    </location>
</feature>
<protein>
    <submittedName>
        <fullName evidence="3">D-Ala-D-Ala carboxypeptidase family metallohydrolase</fullName>
    </submittedName>
</protein>
<feature type="compositionally biased region" description="Low complexity" evidence="1">
    <location>
        <begin position="96"/>
        <end position="152"/>
    </location>
</feature>
<sequence length="484" mass="50409">MLTLAAPFAFGEAFAEEAAPKAAEPAKAQAPAKTEKAPEEPKKTAAAPKKRKNRRKAPPKRMVQAEPKTAEAANKAASTKAKPAPATKPATHEKGATTTASTKGATTTASTKTTSAKKSEGATTTASTKGATTTASTKTASAKKTEGAAGMSRSKKASTRASSKKRKGTKKAEAETDRPPCFAPAVSIDRNGLEGETFSLVDCKGKVLDDAREKLSVLARPWGTPRPELPKAKKPDPRTAKQEKPAAAKGKGGKEKAPEPAVASQEIAPNVRLLDPGLLSRVEAIAKHFPGKGISLVSGYRPKSRGSLHQSARALDLRVAGVSNEEVVAFCKTIADTGCGYYPNSSFVHVDVRTPGTGSVTWIDASGPGETPRYVSQWPPPPEPTDAQATSPVAAVDEAMEQQGKEQPAAKELPAPKDQQPAAKELPAPKDPPAAQAQAPTNPTAQPPAEKDEEPKEADPKDPVPPPKKTQPTPPPAAPSPTTR</sequence>
<accession>A0ABT5ED79</accession>
<name>A0ABT5ED79_9BACT</name>
<feature type="compositionally biased region" description="Basic and acidic residues" evidence="1">
    <location>
        <begin position="33"/>
        <end position="43"/>
    </location>
</feature>
<dbReference type="InterPro" id="IPR009045">
    <property type="entry name" value="Zn_M74/Hedgehog-like"/>
</dbReference>
<organism evidence="3 4">
    <name type="scientific">Polyangium mundeleinium</name>
    <dbReference type="NCBI Taxonomy" id="2995306"/>
    <lineage>
        <taxon>Bacteria</taxon>
        <taxon>Pseudomonadati</taxon>
        <taxon>Myxococcota</taxon>
        <taxon>Polyangia</taxon>
        <taxon>Polyangiales</taxon>
        <taxon>Polyangiaceae</taxon>
        <taxon>Polyangium</taxon>
    </lineage>
</organism>
<proteinExistence type="predicted"/>
<comment type="caution">
    <text evidence="3">The sequence shown here is derived from an EMBL/GenBank/DDBJ whole genome shotgun (WGS) entry which is preliminary data.</text>
</comment>
<dbReference type="Pfam" id="PF08291">
    <property type="entry name" value="Peptidase_M15_3"/>
    <property type="match status" value="1"/>
</dbReference>
<feature type="region of interest" description="Disordered" evidence="1">
    <location>
        <begin position="216"/>
        <end position="264"/>
    </location>
</feature>
<feature type="compositionally biased region" description="Basic and acidic residues" evidence="1">
    <location>
        <begin position="449"/>
        <end position="462"/>
    </location>
</feature>
<keyword evidence="4" id="KW-1185">Reference proteome</keyword>
<feature type="domain" description="Peptidase M15A C-terminal" evidence="2">
    <location>
        <begin position="276"/>
        <end position="351"/>
    </location>
</feature>
<feature type="compositionally biased region" description="Basic residues" evidence="1">
    <location>
        <begin position="48"/>
        <end position="59"/>
    </location>
</feature>
<gene>
    <name evidence="3" type="ORF">POL67_00335</name>
</gene>
<dbReference type="SUPFAM" id="SSF55166">
    <property type="entry name" value="Hedgehog/DD-peptidase"/>
    <property type="match status" value="1"/>
</dbReference>
<dbReference type="EMBL" id="JAQNDO010000001">
    <property type="protein sequence ID" value="MDC0739772.1"/>
    <property type="molecule type" value="Genomic_DNA"/>
</dbReference>
<evidence type="ECO:0000313" key="4">
    <source>
        <dbReference type="Proteomes" id="UP001221411"/>
    </source>
</evidence>
<keyword evidence="3" id="KW-0378">Hydrolase</keyword>
<reference evidence="3 4" key="1">
    <citation type="submission" date="2022-11" db="EMBL/GenBank/DDBJ databases">
        <title>Minimal conservation of predation-associated metabolite biosynthetic gene clusters underscores biosynthetic potential of Myxococcota including descriptions for ten novel species: Archangium lansinium sp. nov., Myxococcus landrumus sp. nov., Nannocystis bai.</title>
        <authorList>
            <person name="Ahearne A."/>
            <person name="Stevens C."/>
            <person name="Dowd S."/>
        </authorList>
    </citation>
    <scope>NUCLEOTIDE SEQUENCE [LARGE SCALE GENOMIC DNA]</scope>
    <source>
        <strain evidence="3 4">RJM3</strain>
    </source>
</reference>
<keyword evidence="3" id="KW-0645">Protease</keyword>
<evidence type="ECO:0000256" key="1">
    <source>
        <dbReference type="SAM" id="MobiDB-lite"/>
    </source>
</evidence>
<feature type="compositionally biased region" description="Basic residues" evidence="1">
    <location>
        <begin position="153"/>
        <end position="169"/>
    </location>
</feature>
<feature type="compositionally biased region" description="Low complexity" evidence="1">
    <location>
        <begin position="433"/>
        <end position="448"/>
    </location>
</feature>
<evidence type="ECO:0000259" key="2">
    <source>
        <dbReference type="Pfam" id="PF08291"/>
    </source>
</evidence>
<feature type="compositionally biased region" description="Pro residues" evidence="1">
    <location>
        <begin position="463"/>
        <end position="484"/>
    </location>
</feature>
<feature type="compositionally biased region" description="Basic and acidic residues" evidence="1">
    <location>
        <begin position="228"/>
        <end position="258"/>
    </location>
</feature>